<dbReference type="InterPro" id="IPR011051">
    <property type="entry name" value="RmlC_Cupin_sf"/>
</dbReference>
<reference evidence="5" key="1">
    <citation type="journal article" date="2020" name="Plant J.">
        <title>Transposons played a major role in the diversification between the closely related almond and peach genomes: results from the almond genome sequence.</title>
        <authorList>
            <person name="Alioto T."/>
            <person name="Alexiou K.G."/>
            <person name="Bardil A."/>
            <person name="Barteri F."/>
            <person name="Castanera R."/>
            <person name="Cruz F."/>
            <person name="Dhingra A."/>
            <person name="Duval H."/>
            <person name="Fernandez I Marti A."/>
            <person name="Frias L."/>
            <person name="Galan B."/>
            <person name="Garcia J.L."/>
            <person name="Howad W."/>
            <person name="Gomez-Garrido J."/>
            <person name="Gut M."/>
            <person name="Julca I."/>
            <person name="Morata J."/>
            <person name="Puigdomenech P."/>
            <person name="Ribeca P."/>
            <person name="Rubio Cabetas M.J."/>
            <person name="Vlasova A."/>
            <person name="Wirthensohn M."/>
            <person name="Garcia-Mas J."/>
            <person name="Gabaldon T."/>
            <person name="Casacuberta J.M."/>
            <person name="Arus P."/>
        </authorList>
    </citation>
    <scope>NUCLEOTIDE SEQUENCE [LARGE SCALE GENOMIC DNA]</scope>
    <source>
        <strain evidence="5">cv. Texas</strain>
    </source>
</reference>
<evidence type="ECO:0000313" key="4">
    <source>
        <dbReference type="EMBL" id="VVA20941.1"/>
    </source>
</evidence>
<protein>
    <submittedName>
        <fullName evidence="4">PREDICTED: vicilin</fullName>
    </submittedName>
</protein>
<dbReference type="AlphaFoldDB" id="A0A5E4F2T7"/>
<dbReference type="InParanoid" id="A0A5E4F2T7"/>
<dbReference type="SMART" id="SM00835">
    <property type="entry name" value="Cupin_1"/>
    <property type="match status" value="2"/>
</dbReference>
<gene>
    <name evidence="4" type="ORF">ALMOND_2B006328</name>
</gene>
<name>A0A5E4F2T7_PRUDU</name>
<dbReference type="PANTHER" id="PTHR31189:SF41">
    <property type="entry name" value="VICILIN C72"/>
    <property type="match status" value="1"/>
</dbReference>
<evidence type="ECO:0000259" key="3">
    <source>
        <dbReference type="SMART" id="SM00835"/>
    </source>
</evidence>
<dbReference type="Gramene" id="VVA20941">
    <property type="protein sequence ID" value="VVA20941"/>
    <property type="gene ID" value="Prudul26B006328"/>
</dbReference>
<feature type="compositionally biased region" description="Basic and acidic residues" evidence="2">
    <location>
        <begin position="101"/>
        <end position="112"/>
    </location>
</feature>
<dbReference type="Pfam" id="PF00190">
    <property type="entry name" value="Cupin_1"/>
    <property type="match status" value="2"/>
</dbReference>
<dbReference type="Proteomes" id="UP000327085">
    <property type="component" value="Chromosome 1"/>
</dbReference>
<dbReference type="Gene3D" id="2.60.120.10">
    <property type="entry name" value="Jelly Rolls"/>
    <property type="match status" value="2"/>
</dbReference>
<feature type="domain" description="Cupin type-1" evidence="3">
    <location>
        <begin position="132"/>
        <end position="298"/>
    </location>
</feature>
<feature type="region of interest" description="Disordered" evidence="2">
    <location>
        <begin position="101"/>
        <end position="125"/>
    </location>
</feature>
<dbReference type="CDD" id="cd02244">
    <property type="entry name" value="cupin_7S_vicilin-like_N"/>
    <property type="match status" value="1"/>
</dbReference>
<organism evidence="4 5">
    <name type="scientific">Prunus dulcis</name>
    <name type="common">Almond</name>
    <name type="synonym">Amygdalus dulcis</name>
    <dbReference type="NCBI Taxonomy" id="3755"/>
    <lineage>
        <taxon>Eukaryota</taxon>
        <taxon>Viridiplantae</taxon>
        <taxon>Streptophyta</taxon>
        <taxon>Embryophyta</taxon>
        <taxon>Tracheophyta</taxon>
        <taxon>Spermatophyta</taxon>
        <taxon>Magnoliopsida</taxon>
        <taxon>eudicotyledons</taxon>
        <taxon>Gunneridae</taxon>
        <taxon>Pentapetalae</taxon>
        <taxon>rosids</taxon>
        <taxon>fabids</taxon>
        <taxon>Rosales</taxon>
        <taxon>Rosaceae</taxon>
        <taxon>Amygdaloideae</taxon>
        <taxon>Amygdaleae</taxon>
        <taxon>Prunus</taxon>
    </lineage>
</organism>
<feature type="domain" description="Cupin type-1" evidence="3">
    <location>
        <begin position="343"/>
        <end position="526"/>
    </location>
</feature>
<dbReference type="InterPro" id="IPR006045">
    <property type="entry name" value="Cupin_1"/>
</dbReference>
<comment type="similarity">
    <text evidence="1">Belongs to the 7S seed storage protein family.</text>
</comment>
<dbReference type="InterPro" id="IPR014710">
    <property type="entry name" value="RmlC-like_jellyroll"/>
</dbReference>
<evidence type="ECO:0000256" key="2">
    <source>
        <dbReference type="SAM" id="MobiDB-lite"/>
    </source>
</evidence>
<dbReference type="SUPFAM" id="SSF51182">
    <property type="entry name" value="RmlC-like cupins"/>
    <property type="match status" value="1"/>
</dbReference>
<evidence type="ECO:0000256" key="1">
    <source>
        <dbReference type="ARBA" id="ARBA00023597"/>
    </source>
</evidence>
<accession>A0A5E4F2T7</accession>
<dbReference type="PANTHER" id="PTHR31189">
    <property type="entry name" value="OS03G0336100 PROTEIN-RELATED"/>
    <property type="match status" value="1"/>
</dbReference>
<sequence length="547" mass="62102">MAIKITIKASYKLPFFFFFLSTLFLASSSVTPLINALSDYHNQKCQQSICRGVGGRHSLLRSKDHPQDAREEYFYCSQSCGTSEDPEQCETECRERFDEQLKKEAEEQQKGQDEEEEEGPTFNPNPYYFPKFGLRPRFLAEEGAYFVLGSFARLSHLLRGRIQNYRAALLQTTPGTFVLPYHLDAESIFVVWNGRGTLTLVMKDTKQSFKIENGDVIRVPAGATTYLINNHTTENLSLVQLFQPVNTPDLFEEFFPAGYKDPEPGSDYSFLHGTESYYSVFSNDLLEAAFDVPREQLEKAFGQQKREGMIIRASKEQLDALSKQAYPWWRKLVPWSMGSDLNFNLLSQRPLHSNNYGKFYEASPQEFKQLQDMNVSVAMLDINPEAMMVPHYNSKATYLMMVVDGMGYFEMACPKFTIPASEEEMEYQEEQADQQSGVYSKVSGKLSLGDVFVIPAGHPVSIVAQNNNNNNNNNGNQNQKLRIVGFGINAGNNIRNFLAGQEGNIMKQMEREATQLTFGQEMEQVLTSQKQSYFVPASRRGSSTEKA</sequence>
<dbReference type="CDD" id="cd02245">
    <property type="entry name" value="cupin_7S_vicilin-like_C"/>
    <property type="match status" value="1"/>
</dbReference>
<evidence type="ECO:0000313" key="5">
    <source>
        <dbReference type="Proteomes" id="UP000327085"/>
    </source>
</evidence>
<proteinExistence type="inferred from homology"/>
<dbReference type="OMA" id="CARFEMA"/>
<dbReference type="EMBL" id="CABIKO010000048">
    <property type="protein sequence ID" value="VVA20941.1"/>
    <property type="molecule type" value="Genomic_DNA"/>
</dbReference>
<dbReference type="InterPro" id="IPR050253">
    <property type="entry name" value="Seed_Storage-Functional"/>
</dbReference>